<reference evidence="5 6" key="1">
    <citation type="submission" date="2018-10" db="EMBL/GenBank/DDBJ databases">
        <title>Anaerotruncus faecis sp. nov., isolated from human feces.</title>
        <authorList>
            <person name="Wang Y.-J."/>
        </authorList>
    </citation>
    <scope>NUCLEOTIDE SEQUENCE [LARGE SCALE GENOMIC DNA]</scope>
    <source>
        <strain evidence="5 6">22A2-44</strain>
    </source>
</reference>
<dbReference type="InterPro" id="IPR029149">
    <property type="entry name" value="Creatin/AminoP/Spt16_N"/>
</dbReference>
<keyword evidence="5" id="KW-0031">Aminopeptidase</keyword>
<dbReference type="InterPro" id="IPR000587">
    <property type="entry name" value="Creatinase_N"/>
</dbReference>
<dbReference type="InterPro" id="IPR000994">
    <property type="entry name" value="Pept_M24"/>
</dbReference>
<evidence type="ECO:0000259" key="3">
    <source>
        <dbReference type="Pfam" id="PF00557"/>
    </source>
</evidence>
<evidence type="ECO:0000313" key="6">
    <source>
        <dbReference type="Proteomes" id="UP000276301"/>
    </source>
</evidence>
<evidence type="ECO:0000256" key="1">
    <source>
        <dbReference type="ARBA" id="ARBA00008766"/>
    </source>
</evidence>
<dbReference type="GO" id="GO:0004177">
    <property type="term" value="F:aminopeptidase activity"/>
    <property type="evidence" value="ECO:0007669"/>
    <property type="project" value="UniProtKB-KW"/>
</dbReference>
<feature type="domain" description="Creatinase N-terminal" evidence="4">
    <location>
        <begin position="4"/>
        <end position="131"/>
    </location>
</feature>
<dbReference type="SUPFAM" id="SSF53092">
    <property type="entry name" value="Creatinase/prolidase N-terminal domain"/>
    <property type="match status" value="1"/>
</dbReference>
<dbReference type="Gene3D" id="3.40.350.10">
    <property type="entry name" value="Creatinase/prolidase N-terminal domain"/>
    <property type="match status" value="1"/>
</dbReference>
<dbReference type="RefSeq" id="WP_121585701.1">
    <property type="nucleotide sequence ID" value="NZ_DBFSDP010000303.1"/>
</dbReference>
<evidence type="ECO:0000313" key="5">
    <source>
        <dbReference type="EMBL" id="RLL14624.1"/>
    </source>
</evidence>
<gene>
    <name evidence="5" type="ORF">D4A47_01185</name>
</gene>
<keyword evidence="5" id="KW-0645">Protease</keyword>
<dbReference type="Pfam" id="PF00557">
    <property type="entry name" value="Peptidase_M24"/>
    <property type="match status" value="1"/>
</dbReference>
<dbReference type="InterPro" id="IPR001714">
    <property type="entry name" value="Pept_M24_MAP"/>
</dbReference>
<feature type="domain" description="Peptidase M24" evidence="3">
    <location>
        <begin position="139"/>
        <end position="341"/>
    </location>
</feature>
<dbReference type="AlphaFoldDB" id="A0A498D242"/>
<accession>A0A498D242</accession>
<comment type="caution">
    <text evidence="5">The sequence shown here is derived from an EMBL/GenBank/DDBJ whole genome shotgun (WGS) entry which is preliminary data.</text>
</comment>
<comment type="similarity">
    <text evidence="1">Belongs to the peptidase M24B family.</text>
</comment>
<dbReference type="EMBL" id="RCHT01000001">
    <property type="protein sequence ID" value="RLL14624.1"/>
    <property type="molecule type" value="Genomic_DNA"/>
</dbReference>
<dbReference type="SUPFAM" id="SSF55920">
    <property type="entry name" value="Creatinase/aminopeptidase"/>
    <property type="match status" value="1"/>
</dbReference>
<dbReference type="Gene3D" id="3.90.230.10">
    <property type="entry name" value="Creatinase/methionine aminopeptidase superfamily"/>
    <property type="match status" value="1"/>
</dbReference>
<sequence>MQNRIERLLGLLPDGIDAVLVASQVGRQYFTGMHSTAGTLFAVKNAGATFVIDFRYIEKARAVVRGAEVVLQDKLYEQIGELAKRHGVRRVAVESEYMTLSEFTAWKEKVPGVEFVMNGKVNDVIRRMRMIKSPDELDAIRAAQKVTDEAFSHICGYIRPGLTDREIAGELLDYAFRHGSEGPSFDYIVVSGRNSSMPHGVPTDKVVARGDFITMDFGCLVDGYCSDMTRTVAVGEVTDEQRMIYDTVLRAQLAAIAAVKPGEICHVVDAAARDIITDAGYGACFGHTTGHSLGLEIHENPRFGKGDETVCEPGMVMTAEPGIYLEGRFGVRIEDMVLVTKDGCEDLTHSDKSLIIL</sequence>
<dbReference type="PANTHER" id="PTHR46112:SF3">
    <property type="entry name" value="AMINOPEPTIDASE YPDF"/>
    <property type="match status" value="1"/>
</dbReference>
<dbReference type="Proteomes" id="UP000276301">
    <property type="component" value="Unassembled WGS sequence"/>
</dbReference>
<dbReference type="PANTHER" id="PTHR46112">
    <property type="entry name" value="AMINOPEPTIDASE"/>
    <property type="match status" value="1"/>
</dbReference>
<dbReference type="InterPro" id="IPR036005">
    <property type="entry name" value="Creatinase/aminopeptidase-like"/>
</dbReference>
<dbReference type="GO" id="GO:0008235">
    <property type="term" value="F:metalloexopeptidase activity"/>
    <property type="evidence" value="ECO:0007669"/>
    <property type="project" value="UniProtKB-ARBA"/>
</dbReference>
<keyword evidence="2" id="KW-0378">Hydrolase</keyword>
<dbReference type="CDD" id="cd01092">
    <property type="entry name" value="APP-like"/>
    <property type="match status" value="1"/>
</dbReference>
<name>A0A498D242_9FIRM</name>
<proteinExistence type="inferred from homology"/>
<dbReference type="InterPro" id="IPR050659">
    <property type="entry name" value="Peptidase_M24B"/>
</dbReference>
<keyword evidence="6" id="KW-1185">Reference proteome</keyword>
<dbReference type="PRINTS" id="PR00599">
    <property type="entry name" value="MAPEPTIDASE"/>
</dbReference>
<dbReference type="FunFam" id="3.90.230.10:FF:000014">
    <property type="entry name" value="Aminopeptidase P family protein"/>
    <property type="match status" value="1"/>
</dbReference>
<protein>
    <submittedName>
        <fullName evidence="5">Aminopeptidase P family protein</fullName>
    </submittedName>
</protein>
<organism evidence="5 6">
    <name type="scientific">Anaerotruncus massiliensis</name>
    <name type="common">ex Liu et al. 2021</name>
    <dbReference type="NCBI Taxonomy" id="2321404"/>
    <lineage>
        <taxon>Bacteria</taxon>
        <taxon>Bacillati</taxon>
        <taxon>Bacillota</taxon>
        <taxon>Clostridia</taxon>
        <taxon>Eubacteriales</taxon>
        <taxon>Oscillospiraceae</taxon>
        <taxon>Anaerotruncus</taxon>
    </lineage>
</organism>
<evidence type="ECO:0000256" key="2">
    <source>
        <dbReference type="ARBA" id="ARBA00022801"/>
    </source>
</evidence>
<evidence type="ECO:0000259" key="4">
    <source>
        <dbReference type="Pfam" id="PF01321"/>
    </source>
</evidence>
<dbReference type="Pfam" id="PF01321">
    <property type="entry name" value="Creatinase_N"/>
    <property type="match status" value="1"/>
</dbReference>